<feature type="domain" description="C2H2-type" evidence="6">
    <location>
        <begin position="78"/>
        <end position="107"/>
    </location>
</feature>
<dbReference type="GO" id="GO:0000981">
    <property type="term" value="F:DNA-binding transcription factor activity, RNA polymerase II-specific"/>
    <property type="evidence" value="ECO:0007669"/>
    <property type="project" value="TreeGrafter"/>
</dbReference>
<dbReference type="AlphaFoldDB" id="A0A165BTG6"/>
<evidence type="ECO:0000256" key="4">
    <source>
        <dbReference type="ARBA" id="ARBA00022833"/>
    </source>
</evidence>
<dbReference type="Proteomes" id="UP000077266">
    <property type="component" value="Unassembled WGS sequence"/>
</dbReference>
<organism evidence="7 8">
    <name type="scientific">Exidia glandulosa HHB12029</name>
    <dbReference type="NCBI Taxonomy" id="1314781"/>
    <lineage>
        <taxon>Eukaryota</taxon>
        <taxon>Fungi</taxon>
        <taxon>Dikarya</taxon>
        <taxon>Basidiomycota</taxon>
        <taxon>Agaricomycotina</taxon>
        <taxon>Agaricomycetes</taxon>
        <taxon>Auriculariales</taxon>
        <taxon>Exidiaceae</taxon>
        <taxon>Exidia</taxon>
    </lineage>
</organism>
<gene>
    <name evidence="7" type="ORF">EXIGLDRAFT_844792</name>
</gene>
<dbReference type="InterPro" id="IPR036236">
    <property type="entry name" value="Znf_C2H2_sf"/>
</dbReference>
<name>A0A165BTG6_EXIGL</name>
<dbReference type="OrthoDB" id="6077919at2759"/>
<dbReference type="Pfam" id="PF12171">
    <property type="entry name" value="zf-C2H2_jaz"/>
    <property type="match status" value="1"/>
</dbReference>
<keyword evidence="4" id="KW-0862">Zinc</keyword>
<dbReference type="GO" id="GO:0005634">
    <property type="term" value="C:nucleus"/>
    <property type="evidence" value="ECO:0007669"/>
    <property type="project" value="TreeGrafter"/>
</dbReference>
<dbReference type="EMBL" id="KV426408">
    <property type="protein sequence ID" value="KZV81211.1"/>
    <property type="molecule type" value="Genomic_DNA"/>
</dbReference>
<dbReference type="Pfam" id="PF12874">
    <property type="entry name" value="zf-met"/>
    <property type="match status" value="1"/>
</dbReference>
<dbReference type="PROSITE" id="PS50157">
    <property type="entry name" value="ZINC_FINGER_C2H2_2"/>
    <property type="match status" value="1"/>
</dbReference>
<dbReference type="InterPro" id="IPR013087">
    <property type="entry name" value="Znf_C2H2_type"/>
</dbReference>
<dbReference type="Gene3D" id="3.30.160.60">
    <property type="entry name" value="Classic Zinc Finger"/>
    <property type="match status" value="1"/>
</dbReference>
<accession>A0A165BTG6</accession>
<evidence type="ECO:0000313" key="8">
    <source>
        <dbReference type="Proteomes" id="UP000077266"/>
    </source>
</evidence>
<evidence type="ECO:0000256" key="2">
    <source>
        <dbReference type="ARBA" id="ARBA00022737"/>
    </source>
</evidence>
<keyword evidence="8" id="KW-1185">Reference proteome</keyword>
<dbReference type="SUPFAM" id="SSF57667">
    <property type="entry name" value="beta-beta-alpha zinc fingers"/>
    <property type="match status" value="1"/>
</dbReference>
<sequence length="264" mass="30377">MVWCSLCDRYFSSGQAYWQHIDNSVRHECSFCYFHFEDQDQDLDHLEAEHERCGICRLWVADGGDAMHEHRLSDHANRYCSPCRRVFIGSSNLQSHLNSSLHRPKAIPCPHRSRGCTQSFVSHSAMTLHLESGHCVSGFTRADVNRRVIELDRGRVISDPSRLLTNGGAPAQYIVTERAWNGHAWECYLCHAEKRSRQALNAHLNSPRHEEKMYLCPQRQCAQRFTTLSALMQHIESDRCGVQRFKVVQQAIAQLTNGMRRLGQ</sequence>
<keyword evidence="3 5" id="KW-0863">Zinc-finger</keyword>
<dbReference type="InterPro" id="IPR022755">
    <property type="entry name" value="Znf_C2H2_jaz"/>
</dbReference>
<evidence type="ECO:0000256" key="5">
    <source>
        <dbReference type="PROSITE-ProRule" id="PRU00042"/>
    </source>
</evidence>
<evidence type="ECO:0000256" key="3">
    <source>
        <dbReference type="ARBA" id="ARBA00022771"/>
    </source>
</evidence>
<dbReference type="PANTHER" id="PTHR24409:SF295">
    <property type="entry name" value="AZ2-RELATED"/>
    <property type="match status" value="1"/>
</dbReference>
<reference evidence="7 8" key="1">
    <citation type="journal article" date="2016" name="Mol. Biol. Evol.">
        <title>Comparative Genomics of Early-Diverging Mushroom-Forming Fungi Provides Insights into the Origins of Lignocellulose Decay Capabilities.</title>
        <authorList>
            <person name="Nagy L.G."/>
            <person name="Riley R."/>
            <person name="Tritt A."/>
            <person name="Adam C."/>
            <person name="Daum C."/>
            <person name="Floudas D."/>
            <person name="Sun H."/>
            <person name="Yadav J.S."/>
            <person name="Pangilinan J."/>
            <person name="Larsson K.H."/>
            <person name="Matsuura K."/>
            <person name="Barry K."/>
            <person name="Labutti K."/>
            <person name="Kuo R."/>
            <person name="Ohm R.A."/>
            <person name="Bhattacharya S.S."/>
            <person name="Shirouzu T."/>
            <person name="Yoshinaga Y."/>
            <person name="Martin F.M."/>
            <person name="Grigoriev I.V."/>
            <person name="Hibbett D.S."/>
        </authorList>
    </citation>
    <scope>NUCLEOTIDE SEQUENCE [LARGE SCALE GENOMIC DNA]</scope>
    <source>
        <strain evidence="7 8">HHB12029</strain>
    </source>
</reference>
<dbReference type="PANTHER" id="PTHR24409">
    <property type="entry name" value="ZINC FINGER PROTEIN 142"/>
    <property type="match status" value="1"/>
</dbReference>
<evidence type="ECO:0000256" key="1">
    <source>
        <dbReference type="ARBA" id="ARBA00022723"/>
    </source>
</evidence>
<evidence type="ECO:0000259" key="6">
    <source>
        <dbReference type="PROSITE" id="PS50157"/>
    </source>
</evidence>
<dbReference type="PROSITE" id="PS00028">
    <property type="entry name" value="ZINC_FINGER_C2H2_1"/>
    <property type="match status" value="1"/>
</dbReference>
<protein>
    <recommendedName>
        <fullName evidence="6">C2H2-type domain-containing protein</fullName>
    </recommendedName>
</protein>
<dbReference type="InParanoid" id="A0A165BTG6"/>
<keyword evidence="2" id="KW-0677">Repeat</keyword>
<evidence type="ECO:0000313" key="7">
    <source>
        <dbReference type="EMBL" id="KZV81211.1"/>
    </source>
</evidence>
<dbReference type="STRING" id="1314781.A0A165BTG6"/>
<keyword evidence="1" id="KW-0479">Metal-binding</keyword>
<dbReference type="GO" id="GO:0000977">
    <property type="term" value="F:RNA polymerase II transcription regulatory region sequence-specific DNA binding"/>
    <property type="evidence" value="ECO:0007669"/>
    <property type="project" value="TreeGrafter"/>
</dbReference>
<dbReference type="GO" id="GO:0008270">
    <property type="term" value="F:zinc ion binding"/>
    <property type="evidence" value="ECO:0007669"/>
    <property type="project" value="UniProtKB-KW"/>
</dbReference>
<dbReference type="SMART" id="SM00355">
    <property type="entry name" value="ZnF_C2H2"/>
    <property type="match status" value="6"/>
</dbReference>
<proteinExistence type="predicted"/>